<evidence type="ECO:0000256" key="1">
    <source>
        <dbReference type="SAM" id="Phobius"/>
    </source>
</evidence>
<keyword evidence="3" id="KW-0808">Transferase</keyword>
<comment type="caution">
    <text evidence="3">The sequence shown here is derived from an EMBL/GenBank/DDBJ whole genome shotgun (WGS) entry which is preliminary data.</text>
</comment>
<dbReference type="GO" id="GO:0016757">
    <property type="term" value="F:glycosyltransferase activity"/>
    <property type="evidence" value="ECO:0007669"/>
    <property type="project" value="UniProtKB-KW"/>
</dbReference>
<dbReference type="InterPro" id="IPR050834">
    <property type="entry name" value="Glycosyltransf_2"/>
</dbReference>
<feature type="domain" description="Glycosyltransferase 2-like" evidence="2">
    <location>
        <begin position="41"/>
        <end position="173"/>
    </location>
</feature>
<dbReference type="AlphaFoldDB" id="A0A9X1FLL6"/>
<keyword evidence="1" id="KW-0812">Transmembrane</keyword>
<gene>
    <name evidence="3" type="ORF">KXJ69_00650</name>
</gene>
<dbReference type="InterPro" id="IPR001173">
    <property type="entry name" value="Glyco_trans_2-like"/>
</dbReference>
<dbReference type="Pfam" id="PF00535">
    <property type="entry name" value="Glycos_transf_2"/>
    <property type="match status" value="1"/>
</dbReference>
<dbReference type="EC" id="2.4.-.-" evidence="3"/>
<name>A0A9X1FLL6_9FLAO</name>
<keyword evidence="1" id="KW-0472">Membrane</keyword>
<dbReference type="EMBL" id="JAHWDP010000001">
    <property type="protein sequence ID" value="MBW2936592.1"/>
    <property type="molecule type" value="Genomic_DNA"/>
</dbReference>
<keyword evidence="1" id="KW-1133">Transmembrane helix</keyword>
<organism evidence="3 4">
    <name type="scientific">Halomarinibacterium sedimenti</name>
    <dbReference type="NCBI Taxonomy" id="2857106"/>
    <lineage>
        <taxon>Bacteria</taxon>
        <taxon>Pseudomonadati</taxon>
        <taxon>Bacteroidota</taxon>
        <taxon>Flavobacteriia</taxon>
        <taxon>Flavobacteriales</taxon>
        <taxon>Flavobacteriaceae</taxon>
        <taxon>Halomarinibacterium</taxon>
    </lineage>
</organism>
<feature type="transmembrane region" description="Helical" evidence="1">
    <location>
        <begin position="333"/>
        <end position="354"/>
    </location>
</feature>
<evidence type="ECO:0000313" key="4">
    <source>
        <dbReference type="Proteomes" id="UP001138686"/>
    </source>
</evidence>
<evidence type="ECO:0000313" key="3">
    <source>
        <dbReference type="EMBL" id="MBW2936592.1"/>
    </source>
</evidence>
<dbReference type="PANTHER" id="PTHR43685:SF2">
    <property type="entry name" value="GLYCOSYLTRANSFERASE 2-LIKE DOMAIN-CONTAINING PROTEIN"/>
    <property type="match status" value="1"/>
</dbReference>
<feature type="transmembrane region" description="Helical" evidence="1">
    <location>
        <begin position="281"/>
        <end position="300"/>
    </location>
</feature>
<keyword evidence="3" id="KW-0328">Glycosyltransferase</keyword>
<proteinExistence type="predicted"/>
<keyword evidence="4" id="KW-1185">Reference proteome</keyword>
<dbReference type="Proteomes" id="UP001138686">
    <property type="component" value="Unassembled WGS sequence"/>
</dbReference>
<dbReference type="RefSeq" id="WP_219050407.1">
    <property type="nucleotide sequence ID" value="NZ_JAHWDP010000001.1"/>
</dbReference>
<evidence type="ECO:0000259" key="2">
    <source>
        <dbReference type="Pfam" id="PF00535"/>
    </source>
</evidence>
<feature type="transmembrane region" description="Helical" evidence="1">
    <location>
        <begin position="305"/>
        <end position="321"/>
    </location>
</feature>
<reference evidence="3" key="1">
    <citation type="submission" date="2021-07" db="EMBL/GenBank/DDBJ databases">
        <title>Aureisphaera sp. CAU 1614 isolated from sea sediment.</title>
        <authorList>
            <person name="Kim W."/>
        </authorList>
    </citation>
    <scope>NUCLEOTIDE SEQUENCE</scope>
    <source>
        <strain evidence="3">CAU 1614</strain>
    </source>
</reference>
<accession>A0A9X1FLL6</accession>
<protein>
    <submittedName>
        <fullName evidence="3">Glycosyltransferase</fullName>
        <ecNumber evidence="3">2.4.-.-</ecNumber>
    </submittedName>
</protein>
<sequence>MLLLYLFIAVVLVNTAYFILFSKFSMSIPSQIDAKENFPVSVIICAKNEAENLKMNIPAILNQEYPNFEVILINDASIDDTQDVIEAFAARDPRVHTVNIENNEAFWSNKKYSLTLGIKRAVNQRMIFTDADCQPGSDQWLRHMVAHFSEEKQLILGYGAYRKESGFLNKLIRFETLMTAIQYFAYAKVGMPYMGVGRNLAYTSKLFYDNRGFMSHMRVASGDDDLFVNEAGNATNTALCYNEDSFTYSTPKKTFSDWIRQKRRHITTAKHYKPKHKTLLGIYYVSTLLFWLLAIVSFVFLDWKIILALIIFRITLQYIFLGKGAKLLKENDLLPFLPVFELFLVLVQLTIFISNSFSKPKRWK</sequence>
<dbReference type="PANTHER" id="PTHR43685">
    <property type="entry name" value="GLYCOSYLTRANSFERASE"/>
    <property type="match status" value="1"/>
</dbReference>